<sequence length="151" mass="17632">MKKLVICFSLMIPSIGFCCPSLEGTWQSSIQKFELFNKKWANVGDKAWSFMIQTQGYEVIEFNNANKMHISTPEIEVKMGEKKMKLPAKEEHIKFDILGCTHQSIVLKYERYGKAQLTQLHFEKDNTYWEYMGTSDGDGNSHVREYYNKVK</sequence>
<dbReference type="EMBL" id="JABBPG010000005">
    <property type="protein sequence ID" value="NOU51441.1"/>
    <property type="molecule type" value="Genomic_DNA"/>
</dbReference>
<evidence type="ECO:0000313" key="2">
    <source>
        <dbReference type="EMBL" id="NOU51441.1"/>
    </source>
</evidence>
<evidence type="ECO:0000256" key="1">
    <source>
        <dbReference type="SAM" id="SignalP"/>
    </source>
</evidence>
<organism evidence="2 3">
    <name type="scientific">Pseudoalteromonas caenipelagi</name>
    <dbReference type="NCBI Taxonomy" id="2726988"/>
    <lineage>
        <taxon>Bacteria</taxon>
        <taxon>Pseudomonadati</taxon>
        <taxon>Pseudomonadota</taxon>
        <taxon>Gammaproteobacteria</taxon>
        <taxon>Alteromonadales</taxon>
        <taxon>Pseudoalteromonadaceae</taxon>
        <taxon>Pseudoalteromonas</taxon>
    </lineage>
</organism>
<dbReference type="Proteomes" id="UP000586305">
    <property type="component" value="Unassembled WGS sequence"/>
</dbReference>
<feature type="signal peptide" evidence="1">
    <location>
        <begin position="1"/>
        <end position="18"/>
    </location>
</feature>
<evidence type="ECO:0000313" key="3">
    <source>
        <dbReference type="Proteomes" id="UP000586305"/>
    </source>
</evidence>
<accession>A0A849VI82</accession>
<comment type="caution">
    <text evidence="2">The sequence shown here is derived from an EMBL/GenBank/DDBJ whole genome shotgun (WGS) entry which is preliminary data.</text>
</comment>
<keyword evidence="1" id="KW-0732">Signal</keyword>
<protein>
    <recommendedName>
        <fullName evidence="4">Lipoprotein</fullName>
    </recommendedName>
</protein>
<name>A0A849VI82_9GAMM</name>
<keyword evidence="3" id="KW-1185">Reference proteome</keyword>
<feature type="chain" id="PRO_5032892568" description="Lipoprotein" evidence="1">
    <location>
        <begin position="19"/>
        <end position="151"/>
    </location>
</feature>
<evidence type="ECO:0008006" key="4">
    <source>
        <dbReference type="Google" id="ProtNLM"/>
    </source>
</evidence>
<reference evidence="2 3" key="1">
    <citation type="submission" date="2020-04" db="EMBL/GenBank/DDBJ databases">
        <title>Pseudoalteromonas caenipelagi sp. nov., isolated from a tidal flat.</title>
        <authorList>
            <person name="Park S."/>
            <person name="Yoon J.-H."/>
        </authorList>
    </citation>
    <scope>NUCLEOTIDE SEQUENCE [LARGE SCALE GENOMIC DNA]</scope>
    <source>
        <strain evidence="2 3">JBTF-M23</strain>
    </source>
</reference>
<proteinExistence type="predicted"/>
<gene>
    <name evidence="2" type="ORF">HG263_12965</name>
</gene>
<dbReference type="RefSeq" id="WP_171626507.1">
    <property type="nucleotide sequence ID" value="NZ_JABBPG010000005.1"/>
</dbReference>
<dbReference type="AlphaFoldDB" id="A0A849VI82"/>